<dbReference type="GO" id="GO:0016846">
    <property type="term" value="F:carbon-sulfur lyase activity"/>
    <property type="evidence" value="ECO:0007669"/>
    <property type="project" value="InterPro"/>
</dbReference>
<dbReference type="GO" id="GO:0046872">
    <property type="term" value="F:metal ion binding"/>
    <property type="evidence" value="ECO:0007669"/>
    <property type="project" value="UniProtKB-KW"/>
</dbReference>
<evidence type="ECO:0000313" key="5">
    <source>
        <dbReference type="EMBL" id="QDZ07267.1"/>
    </source>
</evidence>
<dbReference type="SUPFAM" id="SSF51316">
    <property type="entry name" value="Mss4-like"/>
    <property type="match status" value="1"/>
</dbReference>
<keyword evidence="3" id="KW-0862">Zinc</keyword>
<keyword evidence="2" id="KW-0479">Metal-binding</keyword>
<dbReference type="InterPro" id="IPR052355">
    <property type="entry name" value="CENP-V-like"/>
</dbReference>
<dbReference type="EMBL" id="CP042306">
    <property type="protein sequence ID" value="QDZ07267.1"/>
    <property type="molecule type" value="Genomic_DNA"/>
</dbReference>
<dbReference type="InterPro" id="IPR006913">
    <property type="entry name" value="CENP-V/GFA"/>
</dbReference>
<evidence type="ECO:0000259" key="4">
    <source>
        <dbReference type="PROSITE" id="PS51891"/>
    </source>
</evidence>
<evidence type="ECO:0000313" key="6">
    <source>
        <dbReference type="Proteomes" id="UP000315673"/>
    </source>
</evidence>
<keyword evidence="6" id="KW-1185">Reference proteome</keyword>
<dbReference type="RefSeq" id="WP_146570531.1">
    <property type="nucleotide sequence ID" value="NZ_CP042306.1"/>
</dbReference>
<evidence type="ECO:0000256" key="1">
    <source>
        <dbReference type="ARBA" id="ARBA00005495"/>
    </source>
</evidence>
<accession>A0A5B8LGC9</accession>
<dbReference type="KEGG" id="spai:FPZ24_07065"/>
<dbReference type="Pfam" id="PF04828">
    <property type="entry name" value="GFA"/>
    <property type="match status" value="1"/>
</dbReference>
<dbReference type="Proteomes" id="UP000315673">
    <property type="component" value="Chromosome"/>
</dbReference>
<dbReference type="Gene3D" id="2.170.150.70">
    <property type="match status" value="1"/>
</dbReference>
<reference evidence="5 6" key="1">
    <citation type="submission" date="2019-07" db="EMBL/GenBank/DDBJ databases">
        <title>Full genome sequence of Sphingomonas sp. 4R-6-7(HKS19).</title>
        <authorList>
            <person name="Im W.-T."/>
        </authorList>
    </citation>
    <scope>NUCLEOTIDE SEQUENCE [LARGE SCALE GENOMIC DNA]</scope>
    <source>
        <strain evidence="5 6">HKS19</strain>
    </source>
</reference>
<evidence type="ECO:0000256" key="3">
    <source>
        <dbReference type="ARBA" id="ARBA00022833"/>
    </source>
</evidence>
<dbReference type="PANTHER" id="PTHR28620:SF1">
    <property type="entry name" value="CENP-V_GFA DOMAIN-CONTAINING PROTEIN"/>
    <property type="match status" value="1"/>
</dbReference>
<dbReference type="AlphaFoldDB" id="A0A5B8LGC9"/>
<feature type="domain" description="CENP-V/GFA" evidence="4">
    <location>
        <begin position="3"/>
        <end position="113"/>
    </location>
</feature>
<protein>
    <submittedName>
        <fullName evidence="5">GFA family protein</fullName>
    </submittedName>
</protein>
<comment type="similarity">
    <text evidence="1">Belongs to the Gfa family.</text>
</comment>
<name>A0A5B8LGC9_9SPHN</name>
<organism evidence="5 6">
    <name type="scientific">Sphingomonas panacisoli</name>
    <dbReference type="NCBI Taxonomy" id="1813879"/>
    <lineage>
        <taxon>Bacteria</taxon>
        <taxon>Pseudomonadati</taxon>
        <taxon>Pseudomonadota</taxon>
        <taxon>Alphaproteobacteria</taxon>
        <taxon>Sphingomonadales</taxon>
        <taxon>Sphingomonadaceae</taxon>
        <taxon>Sphingomonas</taxon>
    </lineage>
</organism>
<proteinExistence type="inferred from homology"/>
<dbReference type="PANTHER" id="PTHR28620">
    <property type="entry name" value="CENTROMERE PROTEIN V"/>
    <property type="match status" value="1"/>
</dbReference>
<evidence type="ECO:0000256" key="2">
    <source>
        <dbReference type="ARBA" id="ARBA00022723"/>
    </source>
</evidence>
<dbReference type="PROSITE" id="PS51891">
    <property type="entry name" value="CENP_V_GFA"/>
    <property type="match status" value="1"/>
</dbReference>
<dbReference type="OrthoDB" id="9805575at2"/>
<sequence>MTLTGRCHCGRNTFEIDGELPEKLTRCTCSFCSKRGHLYAYYKPDRVKFPQADSDAVYRWNSKLVANHFCSACGCDIGANSPDFQQDGLWDGKTRRIAINARLIDDFEAADWPVTVVDGKHLW</sequence>
<gene>
    <name evidence="5" type="ORF">FPZ24_07065</name>
</gene>
<dbReference type="InterPro" id="IPR011057">
    <property type="entry name" value="Mss4-like_sf"/>
</dbReference>